<dbReference type="AlphaFoldDB" id="A0A151MPN6"/>
<keyword evidence="3" id="KW-1185">Reference proteome</keyword>
<reference evidence="2 3" key="1">
    <citation type="journal article" date="2012" name="Genome Biol.">
        <title>Sequencing three crocodilian genomes to illuminate the evolution of archosaurs and amniotes.</title>
        <authorList>
            <person name="St John J.A."/>
            <person name="Braun E.L."/>
            <person name="Isberg S.R."/>
            <person name="Miles L.G."/>
            <person name="Chong A.Y."/>
            <person name="Gongora J."/>
            <person name="Dalzell P."/>
            <person name="Moran C."/>
            <person name="Bed'hom B."/>
            <person name="Abzhanov A."/>
            <person name="Burgess S.C."/>
            <person name="Cooksey A.M."/>
            <person name="Castoe T.A."/>
            <person name="Crawford N.G."/>
            <person name="Densmore L.D."/>
            <person name="Drew J.C."/>
            <person name="Edwards S.V."/>
            <person name="Faircloth B.C."/>
            <person name="Fujita M.K."/>
            <person name="Greenwold M.J."/>
            <person name="Hoffmann F.G."/>
            <person name="Howard J.M."/>
            <person name="Iguchi T."/>
            <person name="Janes D.E."/>
            <person name="Khan S.Y."/>
            <person name="Kohno S."/>
            <person name="de Koning A.J."/>
            <person name="Lance S.L."/>
            <person name="McCarthy F.M."/>
            <person name="McCormack J.E."/>
            <person name="Merchant M.E."/>
            <person name="Peterson D.G."/>
            <person name="Pollock D.D."/>
            <person name="Pourmand N."/>
            <person name="Raney B.J."/>
            <person name="Roessler K.A."/>
            <person name="Sanford J.R."/>
            <person name="Sawyer R.H."/>
            <person name="Schmidt C.J."/>
            <person name="Triplett E.W."/>
            <person name="Tuberville T.D."/>
            <person name="Venegas-Anaya M."/>
            <person name="Howard J.T."/>
            <person name="Jarvis E.D."/>
            <person name="Guillette L.J.Jr."/>
            <person name="Glenn T.C."/>
            <person name="Green R.E."/>
            <person name="Ray D.A."/>
        </authorList>
    </citation>
    <scope>NUCLEOTIDE SEQUENCE [LARGE SCALE GENOMIC DNA]</scope>
    <source>
        <strain evidence="2">KSC_2009_1</strain>
    </source>
</reference>
<sequence>MGCRGGGAPQKTPGCRPVPISMNPIQSDMSSPSSSWLQYNLDCPGSEYTMTEQCTDSVPIYLLIYSSLCHRVE</sequence>
<evidence type="ECO:0000313" key="2">
    <source>
        <dbReference type="EMBL" id="KYO26494.1"/>
    </source>
</evidence>
<accession>A0A151MPN6</accession>
<comment type="caution">
    <text evidence="2">The sequence shown here is derived from an EMBL/GenBank/DDBJ whole genome shotgun (WGS) entry which is preliminary data.</text>
</comment>
<name>A0A151MPN6_ALLMI</name>
<evidence type="ECO:0000313" key="3">
    <source>
        <dbReference type="Proteomes" id="UP000050525"/>
    </source>
</evidence>
<dbReference type="EMBL" id="AKHW03005470">
    <property type="protein sequence ID" value="KYO26494.1"/>
    <property type="molecule type" value="Genomic_DNA"/>
</dbReference>
<protein>
    <submittedName>
        <fullName evidence="2">Uncharacterized protein</fullName>
    </submittedName>
</protein>
<dbReference type="Proteomes" id="UP000050525">
    <property type="component" value="Unassembled WGS sequence"/>
</dbReference>
<gene>
    <name evidence="2" type="ORF">Y1Q_0002128</name>
</gene>
<evidence type="ECO:0000256" key="1">
    <source>
        <dbReference type="SAM" id="MobiDB-lite"/>
    </source>
</evidence>
<feature type="region of interest" description="Disordered" evidence="1">
    <location>
        <begin position="1"/>
        <end position="31"/>
    </location>
</feature>
<organism evidence="2 3">
    <name type="scientific">Alligator mississippiensis</name>
    <name type="common">American alligator</name>
    <dbReference type="NCBI Taxonomy" id="8496"/>
    <lineage>
        <taxon>Eukaryota</taxon>
        <taxon>Metazoa</taxon>
        <taxon>Chordata</taxon>
        <taxon>Craniata</taxon>
        <taxon>Vertebrata</taxon>
        <taxon>Euteleostomi</taxon>
        <taxon>Archelosauria</taxon>
        <taxon>Archosauria</taxon>
        <taxon>Crocodylia</taxon>
        <taxon>Alligatoridae</taxon>
        <taxon>Alligatorinae</taxon>
        <taxon>Alligator</taxon>
    </lineage>
</organism>
<proteinExistence type="predicted"/>